<comment type="caution">
    <text evidence="9">The sequence shown here is derived from an EMBL/GenBank/DDBJ whole genome shotgun (WGS) entry which is preliminary data.</text>
</comment>
<dbReference type="Proteomes" id="UP000269692">
    <property type="component" value="Unassembled WGS sequence"/>
</dbReference>
<evidence type="ECO:0000256" key="3">
    <source>
        <dbReference type="ARBA" id="ARBA00022475"/>
    </source>
</evidence>
<evidence type="ECO:0000313" key="10">
    <source>
        <dbReference type="Proteomes" id="UP000269692"/>
    </source>
</evidence>
<comment type="similarity">
    <text evidence="2 7">Belongs to the DedA family.</text>
</comment>
<organism evidence="9 10">
    <name type="scientific">Xanthobacter tagetidis</name>
    <dbReference type="NCBI Taxonomy" id="60216"/>
    <lineage>
        <taxon>Bacteria</taxon>
        <taxon>Pseudomonadati</taxon>
        <taxon>Pseudomonadota</taxon>
        <taxon>Alphaproteobacteria</taxon>
        <taxon>Hyphomicrobiales</taxon>
        <taxon>Xanthobacteraceae</taxon>
        <taxon>Xanthobacter</taxon>
    </lineage>
</organism>
<evidence type="ECO:0000256" key="1">
    <source>
        <dbReference type="ARBA" id="ARBA00004651"/>
    </source>
</evidence>
<keyword evidence="6 7" id="KW-0472">Membrane</keyword>
<reference evidence="9 10" key="1">
    <citation type="submission" date="2018-10" db="EMBL/GenBank/DDBJ databases">
        <title>Xanthobacter tagetidis genome sequencing and assembly.</title>
        <authorList>
            <person name="Maclea K.S."/>
            <person name="Goen A.E."/>
            <person name="Fatima S.A."/>
        </authorList>
    </citation>
    <scope>NUCLEOTIDE SEQUENCE [LARGE SCALE GENOMIC DNA]</scope>
    <source>
        <strain evidence="9 10">ATCC 700314</strain>
    </source>
</reference>
<dbReference type="InterPro" id="IPR032816">
    <property type="entry name" value="VTT_dom"/>
</dbReference>
<evidence type="ECO:0000256" key="4">
    <source>
        <dbReference type="ARBA" id="ARBA00022692"/>
    </source>
</evidence>
<gene>
    <name evidence="9" type="ORF">D9R14_16145</name>
</gene>
<evidence type="ECO:0000259" key="8">
    <source>
        <dbReference type="Pfam" id="PF09335"/>
    </source>
</evidence>
<dbReference type="InterPro" id="IPR032818">
    <property type="entry name" value="DedA-like"/>
</dbReference>
<feature type="transmembrane region" description="Helical" evidence="7">
    <location>
        <begin position="63"/>
        <end position="83"/>
    </location>
</feature>
<dbReference type="PANTHER" id="PTHR30353:SF15">
    <property type="entry name" value="INNER MEMBRANE PROTEIN YABI"/>
    <property type="match status" value="1"/>
</dbReference>
<dbReference type="AlphaFoldDB" id="A0A3L7A8W7"/>
<evidence type="ECO:0000256" key="5">
    <source>
        <dbReference type="ARBA" id="ARBA00022989"/>
    </source>
</evidence>
<evidence type="ECO:0000313" key="9">
    <source>
        <dbReference type="EMBL" id="RLP75822.1"/>
    </source>
</evidence>
<accession>A0A3L7A8W7</accession>
<dbReference type="PANTHER" id="PTHR30353">
    <property type="entry name" value="INNER MEMBRANE PROTEIN DEDA-RELATED"/>
    <property type="match status" value="1"/>
</dbReference>
<name>A0A3L7A8W7_9HYPH</name>
<evidence type="ECO:0000256" key="6">
    <source>
        <dbReference type="ARBA" id="ARBA00023136"/>
    </source>
</evidence>
<dbReference type="OrthoDB" id="9801622at2"/>
<evidence type="ECO:0000256" key="2">
    <source>
        <dbReference type="ARBA" id="ARBA00010792"/>
    </source>
</evidence>
<dbReference type="GO" id="GO:0005886">
    <property type="term" value="C:plasma membrane"/>
    <property type="evidence" value="ECO:0007669"/>
    <property type="project" value="UniProtKB-SubCell"/>
</dbReference>
<keyword evidence="4 7" id="KW-0812">Transmembrane</keyword>
<comment type="caution">
    <text evidence="7">Lacks conserved residue(s) required for the propagation of feature annotation.</text>
</comment>
<keyword evidence="3 7" id="KW-1003">Cell membrane</keyword>
<protein>
    <submittedName>
        <fullName evidence="9">DedA family protein</fullName>
    </submittedName>
</protein>
<feature type="transmembrane region" description="Helical" evidence="7">
    <location>
        <begin position="21"/>
        <end position="51"/>
    </location>
</feature>
<feature type="domain" description="VTT" evidence="8">
    <location>
        <begin position="42"/>
        <end position="165"/>
    </location>
</feature>
<dbReference type="RefSeq" id="WP_121624381.1">
    <property type="nucleotide sequence ID" value="NZ_JACIIW010000003.1"/>
</dbReference>
<keyword evidence="10" id="KW-1185">Reference proteome</keyword>
<sequence length="174" mass="18750">MIDPATVVEATTKFLQDHPNLMPIVMFGLAFGESLAIVSFLVPATVLMLAIGALVEASGLSLWPVWLAAVVGASLGDAVSYWLGYHYKDRARTFWPLSRRPDLVARAEDFFTRFGVWGVAIGRFFGPLRAVVPLVAGILAMRHVPFQVANVGSAMVWSFAMLAPGAAATKLLGF</sequence>
<dbReference type="Pfam" id="PF09335">
    <property type="entry name" value="VTT_dom"/>
    <property type="match status" value="1"/>
</dbReference>
<proteinExistence type="inferred from homology"/>
<dbReference type="EMBL" id="RCTF01000014">
    <property type="protein sequence ID" value="RLP75822.1"/>
    <property type="molecule type" value="Genomic_DNA"/>
</dbReference>
<comment type="subcellular location">
    <subcellularLocation>
        <location evidence="1 7">Cell membrane</location>
        <topology evidence="1 7">Multi-pass membrane protein</topology>
    </subcellularLocation>
</comment>
<keyword evidence="5 7" id="KW-1133">Transmembrane helix</keyword>
<evidence type="ECO:0000256" key="7">
    <source>
        <dbReference type="RuleBase" id="RU367016"/>
    </source>
</evidence>